<feature type="compositionally biased region" description="Basic and acidic residues" evidence="14">
    <location>
        <begin position="15"/>
        <end position="41"/>
    </location>
</feature>
<comment type="cofactor">
    <cofactor evidence="1">
        <name>FMN</name>
        <dbReference type="ChEBI" id="CHEBI:58210"/>
    </cofactor>
</comment>
<evidence type="ECO:0000259" key="15">
    <source>
        <dbReference type="Pfam" id="PF01207"/>
    </source>
</evidence>
<keyword evidence="17" id="KW-1185">Reference proteome</keyword>
<keyword evidence="7" id="KW-0520">NAD</keyword>
<comment type="catalytic activity">
    <reaction evidence="11">
        <text>5,6-dihydrouridine(16) in tRNA + NADP(+) = uridine(16) in tRNA + NADPH + H(+)</text>
        <dbReference type="Rhea" id="RHEA:53376"/>
        <dbReference type="Rhea" id="RHEA-COMP:13543"/>
        <dbReference type="Rhea" id="RHEA-COMP:13544"/>
        <dbReference type="ChEBI" id="CHEBI:15378"/>
        <dbReference type="ChEBI" id="CHEBI:57783"/>
        <dbReference type="ChEBI" id="CHEBI:58349"/>
        <dbReference type="ChEBI" id="CHEBI:65315"/>
        <dbReference type="ChEBI" id="CHEBI:74443"/>
        <dbReference type="EC" id="1.3.1.88"/>
    </reaction>
    <physiologicalReaction direction="right-to-left" evidence="11">
        <dbReference type="Rhea" id="RHEA:53378"/>
    </physiologicalReaction>
</comment>
<keyword evidence="2" id="KW-0285">Flavoprotein</keyword>
<keyword evidence="6" id="KW-0560">Oxidoreductase</keyword>
<comment type="similarity">
    <text evidence="8">Belongs to the Dus family. Dus1 subfamily.</text>
</comment>
<dbReference type="PANTHER" id="PTHR11082:SF5">
    <property type="entry name" value="TRNA-DIHYDROURIDINE(16_17) SYNTHASE [NAD(P)(+)]-LIKE"/>
    <property type="match status" value="1"/>
</dbReference>
<evidence type="ECO:0000256" key="4">
    <source>
        <dbReference type="ARBA" id="ARBA00022694"/>
    </source>
</evidence>
<accession>A0AB34K9R2</accession>
<feature type="domain" description="DUS-like FMN-binding" evidence="15">
    <location>
        <begin position="117"/>
        <end position="372"/>
    </location>
</feature>
<evidence type="ECO:0000256" key="8">
    <source>
        <dbReference type="ARBA" id="ARBA00038313"/>
    </source>
</evidence>
<dbReference type="CDD" id="cd02801">
    <property type="entry name" value="DUS_like_FMN"/>
    <property type="match status" value="1"/>
</dbReference>
<evidence type="ECO:0000256" key="9">
    <source>
        <dbReference type="ARBA" id="ARBA00038890"/>
    </source>
</evidence>
<evidence type="ECO:0000256" key="10">
    <source>
        <dbReference type="ARBA" id="ARBA00047287"/>
    </source>
</evidence>
<feature type="compositionally biased region" description="Basic residues" evidence="14">
    <location>
        <begin position="62"/>
        <end position="74"/>
    </location>
</feature>
<organism evidence="16 17">
    <name type="scientific">Prymnesium parvum</name>
    <name type="common">Toxic golden alga</name>
    <dbReference type="NCBI Taxonomy" id="97485"/>
    <lineage>
        <taxon>Eukaryota</taxon>
        <taxon>Haptista</taxon>
        <taxon>Haptophyta</taxon>
        <taxon>Prymnesiophyceae</taxon>
        <taxon>Prymnesiales</taxon>
        <taxon>Prymnesiaceae</taxon>
        <taxon>Prymnesium</taxon>
    </lineage>
</organism>
<gene>
    <name evidence="16" type="ORF">AB1Y20_000520</name>
</gene>
<dbReference type="PROSITE" id="PS01136">
    <property type="entry name" value="UPF0034"/>
    <property type="match status" value="1"/>
</dbReference>
<evidence type="ECO:0000256" key="3">
    <source>
        <dbReference type="ARBA" id="ARBA00022643"/>
    </source>
</evidence>
<dbReference type="AlphaFoldDB" id="A0AB34K9R2"/>
<dbReference type="Proteomes" id="UP001515480">
    <property type="component" value="Unassembled WGS sequence"/>
</dbReference>
<dbReference type="EMBL" id="JBGBPQ010000001">
    <property type="protein sequence ID" value="KAL1529576.1"/>
    <property type="molecule type" value="Genomic_DNA"/>
</dbReference>
<comment type="catalytic activity">
    <reaction evidence="10">
        <text>5,6-dihydrouridine(17) in tRNA + NAD(+) = uridine(17) in tRNA + NADH + H(+)</text>
        <dbReference type="Rhea" id="RHEA:53372"/>
        <dbReference type="Rhea" id="RHEA-COMP:13541"/>
        <dbReference type="Rhea" id="RHEA-COMP:13542"/>
        <dbReference type="ChEBI" id="CHEBI:15378"/>
        <dbReference type="ChEBI" id="CHEBI:57540"/>
        <dbReference type="ChEBI" id="CHEBI:57945"/>
        <dbReference type="ChEBI" id="CHEBI:65315"/>
        <dbReference type="ChEBI" id="CHEBI:74443"/>
        <dbReference type="EC" id="1.3.1.88"/>
    </reaction>
    <physiologicalReaction direction="right-to-left" evidence="10">
        <dbReference type="Rhea" id="RHEA:53374"/>
    </physiologicalReaction>
</comment>
<evidence type="ECO:0000256" key="12">
    <source>
        <dbReference type="ARBA" id="ARBA00048934"/>
    </source>
</evidence>
<dbReference type="SUPFAM" id="SSF51395">
    <property type="entry name" value="FMN-linked oxidoreductases"/>
    <property type="match status" value="1"/>
</dbReference>
<reference evidence="16 17" key="1">
    <citation type="journal article" date="2024" name="Science">
        <title>Giant polyketide synthase enzymes in the biosynthesis of giant marine polyether toxins.</title>
        <authorList>
            <person name="Fallon T.R."/>
            <person name="Shende V.V."/>
            <person name="Wierzbicki I.H."/>
            <person name="Pendleton A.L."/>
            <person name="Watervoot N.F."/>
            <person name="Auber R.P."/>
            <person name="Gonzalez D.J."/>
            <person name="Wisecaver J.H."/>
            <person name="Moore B.S."/>
        </authorList>
    </citation>
    <scope>NUCLEOTIDE SEQUENCE [LARGE SCALE GENOMIC DNA]</scope>
    <source>
        <strain evidence="16 17">12B1</strain>
    </source>
</reference>
<evidence type="ECO:0000256" key="13">
    <source>
        <dbReference type="ARBA" id="ARBA00049467"/>
    </source>
</evidence>
<comment type="catalytic activity">
    <reaction evidence="13">
        <text>5,6-dihydrouridine(17) in tRNA + NADP(+) = uridine(17) in tRNA + NADPH + H(+)</text>
        <dbReference type="Rhea" id="RHEA:53368"/>
        <dbReference type="Rhea" id="RHEA-COMP:13541"/>
        <dbReference type="Rhea" id="RHEA-COMP:13542"/>
        <dbReference type="ChEBI" id="CHEBI:15378"/>
        <dbReference type="ChEBI" id="CHEBI:57783"/>
        <dbReference type="ChEBI" id="CHEBI:58349"/>
        <dbReference type="ChEBI" id="CHEBI:65315"/>
        <dbReference type="ChEBI" id="CHEBI:74443"/>
        <dbReference type="EC" id="1.3.1.88"/>
    </reaction>
    <physiologicalReaction direction="right-to-left" evidence="13">
        <dbReference type="Rhea" id="RHEA:53370"/>
    </physiologicalReaction>
</comment>
<keyword evidence="4" id="KW-0819">tRNA processing</keyword>
<evidence type="ECO:0000256" key="2">
    <source>
        <dbReference type="ARBA" id="ARBA00022630"/>
    </source>
</evidence>
<evidence type="ECO:0000256" key="6">
    <source>
        <dbReference type="ARBA" id="ARBA00023002"/>
    </source>
</evidence>
<dbReference type="GO" id="GO:0050660">
    <property type="term" value="F:flavin adenine dinucleotide binding"/>
    <property type="evidence" value="ECO:0007669"/>
    <property type="project" value="InterPro"/>
</dbReference>
<dbReference type="GO" id="GO:0017150">
    <property type="term" value="F:tRNA dihydrouridine synthase activity"/>
    <property type="evidence" value="ECO:0007669"/>
    <property type="project" value="InterPro"/>
</dbReference>
<sequence>MAEARPHGQPALLEAKARREEARQQLERLAEAASHGEELSKSARKRLLKLRQLEELRPQRKEVKKQRKQSRRASSHALPPAPPEDDAREPHAPPSLEQHVAAAWARWAEIGAPRLVLAPMVNQSERAFRLLARRYGAQLCYTPMLHSTLFSTEEYYRLDNFDPLPEEGALVVQFCGDDPATVLAAARMVETQCVAVDLNCGCPQAIAKRGHYGAFLLDEPELICSIVETLARRLRCLSWVKMRVLPSSSGEVDIDATVALALRLQSAGCSVLALHGRTREQKCACECDWHAIGKVKAALSIPVIANGGIETPEDIDRCLQATGCDAVMISEAALENPAIFSGTPTSRASQIKLTREYIELSREHPPRSVQVVKAHLFKFLFMALEVHRDLREQLGSAMDVEKCYTISELVCQKEEKLLAERPDEMWARCDSSAATFTTWYRRHRGSNHPSASQQPCATPV</sequence>
<dbReference type="EC" id="1.3.1.88" evidence="9"/>
<dbReference type="InterPro" id="IPR035587">
    <property type="entry name" value="DUS-like_FMN-bd"/>
</dbReference>
<evidence type="ECO:0000256" key="5">
    <source>
        <dbReference type="ARBA" id="ARBA00022857"/>
    </source>
</evidence>
<dbReference type="InterPro" id="IPR018517">
    <property type="entry name" value="tRNA_hU_synthase_CS"/>
</dbReference>
<keyword evidence="5" id="KW-0521">NADP</keyword>
<dbReference type="Gene3D" id="3.20.20.70">
    <property type="entry name" value="Aldolase class I"/>
    <property type="match status" value="1"/>
</dbReference>
<evidence type="ECO:0000256" key="1">
    <source>
        <dbReference type="ARBA" id="ARBA00001917"/>
    </source>
</evidence>
<protein>
    <recommendedName>
        <fullName evidence="9">tRNA-dihydrouridine(16/17) synthase [NAD(P)(+)]</fullName>
        <ecNumber evidence="9">1.3.1.88</ecNumber>
    </recommendedName>
</protein>
<keyword evidence="3" id="KW-0288">FMN</keyword>
<dbReference type="Pfam" id="PF01207">
    <property type="entry name" value="Dus"/>
    <property type="match status" value="1"/>
</dbReference>
<evidence type="ECO:0000256" key="14">
    <source>
        <dbReference type="SAM" id="MobiDB-lite"/>
    </source>
</evidence>
<comment type="catalytic activity">
    <reaction evidence="12">
        <text>5,6-dihydrouridine(16) in tRNA + NAD(+) = uridine(16) in tRNA + NADH + H(+)</text>
        <dbReference type="Rhea" id="RHEA:53380"/>
        <dbReference type="Rhea" id="RHEA-COMP:13543"/>
        <dbReference type="Rhea" id="RHEA-COMP:13544"/>
        <dbReference type="ChEBI" id="CHEBI:15378"/>
        <dbReference type="ChEBI" id="CHEBI:57540"/>
        <dbReference type="ChEBI" id="CHEBI:57945"/>
        <dbReference type="ChEBI" id="CHEBI:65315"/>
        <dbReference type="ChEBI" id="CHEBI:74443"/>
        <dbReference type="EC" id="1.3.1.88"/>
    </reaction>
    <physiologicalReaction direction="right-to-left" evidence="12">
        <dbReference type="Rhea" id="RHEA:53382"/>
    </physiologicalReaction>
</comment>
<name>A0AB34K9R2_PRYPA</name>
<dbReference type="PANTHER" id="PTHR11082">
    <property type="entry name" value="TRNA-DIHYDROURIDINE SYNTHASE"/>
    <property type="match status" value="1"/>
</dbReference>
<evidence type="ECO:0000256" key="7">
    <source>
        <dbReference type="ARBA" id="ARBA00023027"/>
    </source>
</evidence>
<proteinExistence type="inferred from homology"/>
<feature type="compositionally biased region" description="Basic and acidic residues" evidence="14">
    <location>
        <begin position="51"/>
        <end position="61"/>
    </location>
</feature>
<feature type="region of interest" description="Disordered" evidence="14">
    <location>
        <begin position="1"/>
        <end position="93"/>
    </location>
</feature>
<comment type="caution">
    <text evidence="16">The sequence shown here is derived from an EMBL/GenBank/DDBJ whole genome shotgun (WGS) entry which is preliminary data.</text>
</comment>
<evidence type="ECO:0000313" key="16">
    <source>
        <dbReference type="EMBL" id="KAL1529576.1"/>
    </source>
</evidence>
<dbReference type="InterPro" id="IPR013785">
    <property type="entry name" value="Aldolase_TIM"/>
</dbReference>
<evidence type="ECO:0000256" key="11">
    <source>
        <dbReference type="ARBA" id="ARBA00047652"/>
    </source>
</evidence>
<evidence type="ECO:0000313" key="17">
    <source>
        <dbReference type="Proteomes" id="UP001515480"/>
    </source>
</evidence>